<gene>
    <name evidence="6" type="ORF">GCM10007940_40660</name>
</gene>
<protein>
    <recommendedName>
        <fullName evidence="8">Secretion system C-terminal sorting domain-containing protein</fullName>
    </recommendedName>
</protein>
<feature type="region of interest" description="Disordered" evidence="3">
    <location>
        <begin position="506"/>
        <end position="545"/>
    </location>
</feature>
<comment type="caution">
    <text evidence="6">The sequence shown here is derived from an EMBL/GenBank/DDBJ whole genome shotgun (WGS) entry which is preliminary data.</text>
</comment>
<dbReference type="PROSITE" id="PS00018">
    <property type="entry name" value="EF_HAND_1"/>
    <property type="match status" value="1"/>
</dbReference>
<evidence type="ECO:0000259" key="4">
    <source>
        <dbReference type="Pfam" id="PF00963"/>
    </source>
</evidence>
<dbReference type="InterPro" id="IPR003367">
    <property type="entry name" value="Thrombospondin_3-like_rpt"/>
</dbReference>
<dbReference type="InterPro" id="IPR026444">
    <property type="entry name" value="Secre_tail"/>
</dbReference>
<dbReference type="Pfam" id="PF18962">
    <property type="entry name" value="Por_Secre_tail"/>
    <property type="match status" value="1"/>
</dbReference>
<proteinExistence type="predicted"/>
<dbReference type="InterPro" id="IPR028974">
    <property type="entry name" value="TSP_type-3_rpt"/>
</dbReference>
<dbReference type="CDD" id="cd08547">
    <property type="entry name" value="Type_II_cohesin"/>
    <property type="match status" value="2"/>
</dbReference>
<feature type="compositionally biased region" description="Acidic residues" evidence="3">
    <location>
        <begin position="450"/>
        <end position="469"/>
    </location>
</feature>
<evidence type="ECO:0000256" key="2">
    <source>
        <dbReference type="ARBA" id="ARBA00022837"/>
    </source>
</evidence>
<dbReference type="PANTHER" id="PTHR10199">
    <property type="entry name" value="THROMBOSPONDIN"/>
    <property type="match status" value="1"/>
</dbReference>
<dbReference type="Gene3D" id="4.10.1080.10">
    <property type="entry name" value="TSP type-3 repeat"/>
    <property type="match status" value="3"/>
</dbReference>
<evidence type="ECO:0000313" key="6">
    <source>
        <dbReference type="EMBL" id="GLR19450.1"/>
    </source>
</evidence>
<dbReference type="EMBL" id="BSOH01000027">
    <property type="protein sequence ID" value="GLR19450.1"/>
    <property type="molecule type" value="Genomic_DNA"/>
</dbReference>
<dbReference type="SUPFAM" id="SSF63446">
    <property type="entry name" value="Type I dockerin domain"/>
    <property type="match status" value="1"/>
</dbReference>
<feature type="compositionally biased region" description="Acidic residues" evidence="3">
    <location>
        <begin position="385"/>
        <end position="413"/>
    </location>
</feature>
<dbReference type="GO" id="GO:0007155">
    <property type="term" value="P:cell adhesion"/>
    <property type="evidence" value="ECO:0007669"/>
    <property type="project" value="InterPro"/>
</dbReference>
<dbReference type="PANTHER" id="PTHR10199:SF100">
    <property type="entry name" value="THROMBOSPONDIN, ISOFORM A"/>
    <property type="match status" value="1"/>
</dbReference>
<dbReference type="Gene3D" id="2.60.40.680">
    <property type="match status" value="2"/>
</dbReference>
<dbReference type="GO" id="GO:0000272">
    <property type="term" value="P:polysaccharide catabolic process"/>
    <property type="evidence" value="ECO:0007669"/>
    <property type="project" value="InterPro"/>
</dbReference>
<evidence type="ECO:0008006" key="8">
    <source>
        <dbReference type="Google" id="ProtNLM"/>
    </source>
</evidence>
<feature type="region of interest" description="Disordered" evidence="3">
    <location>
        <begin position="376"/>
        <end position="413"/>
    </location>
</feature>
<evidence type="ECO:0000256" key="1">
    <source>
        <dbReference type="ARBA" id="ARBA00022729"/>
    </source>
</evidence>
<evidence type="ECO:0000256" key="3">
    <source>
        <dbReference type="SAM" id="MobiDB-lite"/>
    </source>
</evidence>
<keyword evidence="1" id="KW-0732">Signal</keyword>
<feature type="compositionally biased region" description="Acidic residues" evidence="3">
    <location>
        <begin position="515"/>
        <end position="534"/>
    </location>
</feature>
<dbReference type="GO" id="GO:0030246">
    <property type="term" value="F:carbohydrate binding"/>
    <property type="evidence" value="ECO:0007669"/>
    <property type="project" value="InterPro"/>
</dbReference>
<dbReference type="Proteomes" id="UP001156666">
    <property type="component" value="Unassembled WGS sequence"/>
</dbReference>
<reference evidence="6" key="1">
    <citation type="journal article" date="2014" name="Int. J. Syst. Evol. Microbiol.">
        <title>Complete genome sequence of Corynebacterium casei LMG S-19264T (=DSM 44701T), isolated from a smear-ripened cheese.</title>
        <authorList>
            <consortium name="US DOE Joint Genome Institute (JGI-PGF)"/>
            <person name="Walter F."/>
            <person name="Albersmeier A."/>
            <person name="Kalinowski J."/>
            <person name="Ruckert C."/>
        </authorList>
    </citation>
    <scope>NUCLEOTIDE SEQUENCE</scope>
    <source>
        <strain evidence="6">NBRC 108769</strain>
    </source>
</reference>
<feature type="domain" description="Secretion system C-terminal sorting" evidence="5">
    <location>
        <begin position="1348"/>
        <end position="1427"/>
    </location>
</feature>
<dbReference type="GO" id="GO:0005509">
    <property type="term" value="F:calcium ion binding"/>
    <property type="evidence" value="ECO:0007669"/>
    <property type="project" value="InterPro"/>
</dbReference>
<keyword evidence="2" id="KW-0106">Calcium</keyword>
<evidence type="ECO:0000313" key="7">
    <source>
        <dbReference type="Proteomes" id="UP001156666"/>
    </source>
</evidence>
<feature type="domain" description="Cohesin" evidence="4">
    <location>
        <begin position="900"/>
        <end position="989"/>
    </location>
</feature>
<name>A0AA37SUR8_9BACT</name>
<organism evidence="6 7">
    <name type="scientific">Portibacter lacus</name>
    <dbReference type="NCBI Taxonomy" id="1099794"/>
    <lineage>
        <taxon>Bacteria</taxon>
        <taxon>Pseudomonadati</taxon>
        <taxon>Bacteroidota</taxon>
        <taxon>Saprospiria</taxon>
        <taxon>Saprospirales</taxon>
        <taxon>Haliscomenobacteraceae</taxon>
        <taxon>Portibacter</taxon>
    </lineage>
</organism>
<dbReference type="InterPro" id="IPR008965">
    <property type="entry name" value="CBM2/CBM3_carb-bd_dom_sf"/>
</dbReference>
<reference evidence="6" key="2">
    <citation type="submission" date="2023-01" db="EMBL/GenBank/DDBJ databases">
        <title>Draft genome sequence of Portibacter lacus strain NBRC 108769.</title>
        <authorList>
            <person name="Sun Q."/>
            <person name="Mori K."/>
        </authorList>
    </citation>
    <scope>NUCLEOTIDE SEQUENCE</scope>
    <source>
        <strain evidence="6">NBRC 108769</strain>
    </source>
</reference>
<sequence length="1430" mass="151350">MNSSAQAVTIDINSTASTIDIDDTFVAIVSVETDGTGVTGVKANVSFDPAVFEVVNVTPIATSFGTAFTGPTVDNINGSVIHARGNFTPVSGSAEVMQITFKALSAAVSSEIGFNLTGNEVTTTSVTSEATNFIDENPNNTNPLSITVNPIDVDIAVIPVGTTSVGLNEQFSVDVNIIAGTASIDAAEVYLTFDPAVLQVVGQTIDNSELNIVLTDPIIVDNINGIINYAAGALPPFPMNTFKIFSIEFEATALSNSTDIAFSFANGSETQVVSNTQNVLDDPGTDAFGATFVVEVNDTDGDGVNDDVDNCPSIANTDQLDTDGDLVGDVCDDDDDNDGVLDVNDTDPLNPNVCQDLDGDGCDDCSGGGDGFGPLANNDVANDGTDTDGDGICDFGDDDDDNDGVLDVNDTDPLDPNVCQDLDGDGCDDCSGGGDGFGPLANNDVANDGTDTDGDGICDFGDDDDDNDGVLDVNDTNPLNPNVCQDLDGDGCDDCSGGGDGFGPLANNDVANDGTDTDGDGLCDSGDDDDDNDGVLDVNDSDPLNPNICQDLDGDGCDDCSVGTDDFGPLPDFDIANDGTDTDGDGICDSGDLDTDGDGCDDNNDDDIFVASPDTDGDLIGNYCDDDDDNDGVLDIDDLDPLNPNICQDLDGDGCDDCAIGTDGFGPLADNNTTNDGTDMDGDGICDLSDLCPLDPNKTAPGICGCGEEDIDSDNDSTPDCNDECPNDPNKILAGECGCGVVDIDSDGDLIFDCNDDDDDNDGCLDGDDPNPLVFSPDIDGDGIGLDCDICSGNDLTGDSDGDGICDDMDTCPNDPDNDIDGDGICGDVDNCPTVVNIDQLNSDTDDYGDACDCQPNNPTIYPGAPEIPNDNIDQDCDGQDLFIQVDNVSLYVPAISEAAVLTEFQVPVMLNTGSQEVDAAEINIDYDPAFLQIVEVIEGGVLDEFYQKIDVPGQISFSAIDLDSDLTSSPSGNFVLCYLKFYALVPTAGTSLTFTMNNPMRSNVIGLAGNPVLDAVSGGQVVIENIAVLSGSVNLERGAVAQPDPAFSVPLSIKLYEQGTEIEVFSASSILTNNSAEFSVSEVPVGIFDIAIKNGHTLQKMFQGVEITPPNTVHDFLTALSEGDANNNNRIEILDFSILSSTFTKIEGDLGYDGRADFNEDNEITILDFGLLSSNYLEDGDVPPLAVLNEIVEDDVHLSRDVEIATENKLVYTAPGEHIKVPIYVSTADIAVDGVELDLAFDVKNIEVVDVIFSENLPFVIKEDLDNNNGKLYFATGSLDQIHSSEDFLLAEIEIVTKREFSGGVFYSSESNNKTEVSSVGHSVFKGFEDNFRIESRETYSERKVNIYPNPFRQKFWLELEGFEPSEQITIEIIDNLGRIWERNDQFHVSNLQKQMLEFNNTDMVDGIYYISITSSSTGYQKRFKIVKN</sequence>
<feature type="region of interest" description="Disordered" evidence="3">
    <location>
        <begin position="441"/>
        <end position="479"/>
    </location>
</feature>
<evidence type="ECO:0000259" key="5">
    <source>
        <dbReference type="Pfam" id="PF18962"/>
    </source>
</evidence>
<dbReference type="InterPro" id="IPR018247">
    <property type="entry name" value="EF_Hand_1_Ca_BS"/>
</dbReference>
<dbReference type="Pfam" id="PF02412">
    <property type="entry name" value="TSP_3"/>
    <property type="match status" value="5"/>
</dbReference>
<accession>A0AA37SUR8</accession>
<keyword evidence="7" id="KW-1185">Reference proteome</keyword>
<dbReference type="InterPro" id="IPR036439">
    <property type="entry name" value="Dockerin_dom_sf"/>
</dbReference>
<dbReference type="Gene3D" id="2.60.40.4130">
    <property type="match status" value="1"/>
</dbReference>
<dbReference type="InterPro" id="IPR002102">
    <property type="entry name" value="Cohesin_dom"/>
</dbReference>
<dbReference type="SUPFAM" id="SSF49384">
    <property type="entry name" value="Carbohydrate-binding domain"/>
    <property type="match status" value="3"/>
</dbReference>
<dbReference type="NCBIfam" id="TIGR04183">
    <property type="entry name" value="Por_Secre_tail"/>
    <property type="match status" value="1"/>
</dbReference>
<dbReference type="Pfam" id="PF00963">
    <property type="entry name" value="Cohesin"/>
    <property type="match status" value="1"/>
</dbReference>